<dbReference type="SUPFAM" id="SSF81342">
    <property type="entry name" value="Transmembrane di-heme cytochromes"/>
    <property type="match status" value="1"/>
</dbReference>
<keyword evidence="4 6" id="KW-1133">Transmembrane helix</keyword>
<gene>
    <name evidence="8" type="ORF">ACFQDM_02895</name>
</gene>
<evidence type="ECO:0000313" key="8">
    <source>
        <dbReference type="EMBL" id="MFC6197004.1"/>
    </source>
</evidence>
<accession>A0ABW1S613</accession>
<evidence type="ECO:0000256" key="1">
    <source>
        <dbReference type="ARBA" id="ARBA00004651"/>
    </source>
</evidence>
<dbReference type="PANTHER" id="PTHR30485">
    <property type="entry name" value="NI/FE-HYDROGENASE 1 B-TYPE CYTOCHROME SUBUNIT"/>
    <property type="match status" value="1"/>
</dbReference>
<organism evidence="8 9">
    <name type="scientific">Ponticaulis profundi</name>
    <dbReference type="NCBI Taxonomy" id="2665222"/>
    <lineage>
        <taxon>Bacteria</taxon>
        <taxon>Pseudomonadati</taxon>
        <taxon>Pseudomonadota</taxon>
        <taxon>Alphaproteobacteria</taxon>
        <taxon>Hyphomonadales</taxon>
        <taxon>Hyphomonadaceae</taxon>
        <taxon>Ponticaulis</taxon>
    </lineage>
</organism>
<evidence type="ECO:0000256" key="6">
    <source>
        <dbReference type="SAM" id="Phobius"/>
    </source>
</evidence>
<evidence type="ECO:0000256" key="2">
    <source>
        <dbReference type="ARBA" id="ARBA00022475"/>
    </source>
</evidence>
<comment type="caution">
    <text evidence="8">The sequence shown here is derived from an EMBL/GenBank/DDBJ whole genome shotgun (WGS) entry which is preliminary data.</text>
</comment>
<keyword evidence="5 6" id="KW-0472">Membrane</keyword>
<dbReference type="RefSeq" id="WP_377375196.1">
    <property type="nucleotide sequence ID" value="NZ_JBHSSW010000003.1"/>
</dbReference>
<dbReference type="EMBL" id="JBHSSW010000003">
    <property type="protein sequence ID" value="MFC6197004.1"/>
    <property type="molecule type" value="Genomic_DNA"/>
</dbReference>
<feature type="transmembrane region" description="Helical" evidence="6">
    <location>
        <begin position="210"/>
        <end position="227"/>
    </location>
</feature>
<dbReference type="InterPro" id="IPR051542">
    <property type="entry name" value="Hydrogenase_cytochrome"/>
</dbReference>
<feature type="domain" description="Cytochrome b561 bacterial/Ni-hydrogenase" evidence="7">
    <location>
        <begin position="16"/>
        <end position="190"/>
    </location>
</feature>
<dbReference type="PANTHER" id="PTHR30485:SF2">
    <property type="entry name" value="BLL0597 PROTEIN"/>
    <property type="match status" value="1"/>
</dbReference>
<evidence type="ECO:0000256" key="5">
    <source>
        <dbReference type="ARBA" id="ARBA00023136"/>
    </source>
</evidence>
<evidence type="ECO:0000256" key="3">
    <source>
        <dbReference type="ARBA" id="ARBA00022692"/>
    </source>
</evidence>
<feature type="transmembrane region" description="Helical" evidence="6">
    <location>
        <begin position="156"/>
        <end position="178"/>
    </location>
</feature>
<feature type="transmembrane region" description="Helical" evidence="6">
    <location>
        <begin position="45"/>
        <end position="67"/>
    </location>
</feature>
<reference evidence="9" key="1">
    <citation type="journal article" date="2019" name="Int. J. Syst. Evol. Microbiol.">
        <title>The Global Catalogue of Microorganisms (GCM) 10K type strain sequencing project: providing services to taxonomists for standard genome sequencing and annotation.</title>
        <authorList>
            <consortium name="The Broad Institute Genomics Platform"/>
            <consortium name="The Broad Institute Genome Sequencing Center for Infectious Disease"/>
            <person name="Wu L."/>
            <person name="Ma J."/>
        </authorList>
    </citation>
    <scope>NUCLEOTIDE SEQUENCE [LARGE SCALE GENOMIC DNA]</scope>
    <source>
        <strain evidence="9">CGMCC-1.15741</strain>
    </source>
</reference>
<feature type="transmembrane region" description="Helical" evidence="6">
    <location>
        <begin position="23"/>
        <end position="39"/>
    </location>
</feature>
<proteinExistence type="predicted"/>
<protein>
    <submittedName>
        <fullName evidence="8">Cytochrome b/b6 domain-containing protein</fullName>
    </submittedName>
</protein>
<dbReference type="Gene3D" id="1.20.950.20">
    <property type="entry name" value="Transmembrane di-heme cytochromes, Chain C"/>
    <property type="match status" value="1"/>
</dbReference>
<keyword evidence="2" id="KW-1003">Cell membrane</keyword>
<evidence type="ECO:0000313" key="9">
    <source>
        <dbReference type="Proteomes" id="UP001596303"/>
    </source>
</evidence>
<dbReference type="InterPro" id="IPR011577">
    <property type="entry name" value="Cyt_b561_bac/Ni-Hgenase"/>
</dbReference>
<keyword evidence="3 6" id="KW-0812">Transmembrane</keyword>
<comment type="subcellular location">
    <subcellularLocation>
        <location evidence="1">Cell membrane</location>
        <topology evidence="1">Multi-pass membrane protein</topology>
    </subcellularLocation>
</comment>
<evidence type="ECO:0000259" key="7">
    <source>
        <dbReference type="Pfam" id="PF01292"/>
    </source>
</evidence>
<name>A0ABW1S613_9PROT</name>
<dbReference type="InterPro" id="IPR016174">
    <property type="entry name" value="Di-haem_cyt_TM"/>
</dbReference>
<keyword evidence="9" id="KW-1185">Reference proteome</keyword>
<sequence>MTEESGLAAPKEKVSVWDGVTRIWHWLTAILIVAMWFTADGPTMNIHITLGIVLVGLLVFRISWGIWGSSTARFSNFVKGPGAIISYLKKLKDPNYKASIGHNPLGALSVLALMALIAAQLGTGLFATDTDGMNSGPLARFIDYDTSRALIDVHELIFRGIQAMVVLHLVAIAFYLVVKKTNLARAMVTGKLPAEQTDATKAELKKPGPVALVISLVIGAGVSALLFNL</sequence>
<dbReference type="Proteomes" id="UP001596303">
    <property type="component" value="Unassembled WGS sequence"/>
</dbReference>
<dbReference type="Pfam" id="PF01292">
    <property type="entry name" value="Ni_hydr_CYTB"/>
    <property type="match status" value="1"/>
</dbReference>
<feature type="transmembrane region" description="Helical" evidence="6">
    <location>
        <begin position="105"/>
        <end position="127"/>
    </location>
</feature>
<evidence type="ECO:0000256" key="4">
    <source>
        <dbReference type="ARBA" id="ARBA00022989"/>
    </source>
</evidence>